<feature type="compositionally biased region" description="Basic and acidic residues" evidence="10">
    <location>
        <begin position="608"/>
        <end position="622"/>
    </location>
</feature>
<dbReference type="FunFam" id="1.10.3270.10:FF:000001">
    <property type="entry name" value="3-hydroxy-3-methylglutaryl coenzyme A reductase"/>
    <property type="match status" value="1"/>
</dbReference>
<feature type="transmembrane region" description="Helical" evidence="9">
    <location>
        <begin position="344"/>
        <end position="362"/>
    </location>
</feature>
<dbReference type="OrthoDB" id="310654at2759"/>
<evidence type="ECO:0000313" key="13">
    <source>
        <dbReference type="Proteomes" id="UP000789405"/>
    </source>
</evidence>
<comment type="pathway">
    <text evidence="9">Metabolic intermediate biosynthesis; (R)-mevalonate biosynthesis; (R)-mevalonate from acetyl-CoA: step 3/3.</text>
</comment>
<dbReference type="PANTHER" id="PTHR10572:SF24">
    <property type="entry name" value="3-HYDROXY-3-METHYLGLUTARYL-COENZYME A REDUCTASE"/>
    <property type="match status" value="1"/>
</dbReference>
<organism evidence="12 13">
    <name type="scientific">Dentiscutata erythropus</name>
    <dbReference type="NCBI Taxonomy" id="1348616"/>
    <lineage>
        <taxon>Eukaryota</taxon>
        <taxon>Fungi</taxon>
        <taxon>Fungi incertae sedis</taxon>
        <taxon>Mucoromycota</taxon>
        <taxon>Glomeromycotina</taxon>
        <taxon>Glomeromycetes</taxon>
        <taxon>Diversisporales</taxon>
        <taxon>Gigasporaceae</taxon>
        <taxon>Dentiscutata</taxon>
    </lineage>
</organism>
<evidence type="ECO:0000256" key="4">
    <source>
        <dbReference type="ARBA" id="ARBA00022824"/>
    </source>
</evidence>
<dbReference type="PROSITE" id="PS50156">
    <property type="entry name" value="SSD"/>
    <property type="match status" value="1"/>
</dbReference>
<reference evidence="12" key="1">
    <citation type="submission" date="2021-06" db="EMBL/GenBank/DDBJ databases">
        <authorList>
            <person name="Kallberg Y."/>
            <person name="Tangrot J."/>
            <person name="Rosling A."/>
        </authorList>
    </citation>
    <scope>NUCLEOTIDE SEQUENCE</scope>
    <source>
        <strain evidence="12">MA453B</strain>
    </source>
</reference>
<dbReference type="InterPro" id="IPR023074">
    <property type="entry name" value="HMG_CoA_Rdtase_cat_sf"/>
</dbReference>
<dbReference type="Gene3D" id="3.90.770.10">
    <property type="entry name" value="3-hydroxy-3-methylglutaryl-coenzyme A Reductase, Chain A, domain 2"/>
    <property type="match status" value="1"/>
</dbReference>
<dbReference type="FunFam" id="3.30.70.420:FF:000001">
    <property type="entry name" value="3-hydroxy-3-methylglutaryl coenzyme A reductase"/>
    <property type="match status" value="1"/>
</dbReference>
<dbReference type="NCBIfam" id="TIGR00533">
    <property type="entry name" value="HMG_CoA_R_NADP"/>
    <property type="match status" value="1"/>
</dbReference>
<dbReference type="SUPFAM" id="SSF56542">
    <property type="entry name" value="Substrate-binding domain of HMG-CoA reductase"/>
    <property type="match status" value="1"/>
</dbReference>
<dbReference type="GO" id="GO:0006696">
    <property type="term" value="P:ergosterol biosynthetic process"/>
    <property type="evidence" value="ECO:0007669"/>
    <property type="project" value="TreeGrafter"/>
</dbReference>
<dbReference type="InterPro" id="IPR023282">
    <property type="entry name" value="HMG_CoA_Rdtase_N"/>
</dbReference>
<keyword evidence="6 9" id="KW-1133">Transmembrane helix</keyword>
<dbReference type="PROSITE" id="PS01192">
    <property type="entry name" value="HMG_COA_REDUCTASE_3"/>
    <property type="match status" value="1"/>
</dbReference>
<dbReference type="PROSITE" id="PS00066">
    <property type="entry name" value="HMG_COA_REDUCTASE_1"/>
    <property type="match status" value="1"/>
</dbReference>
<evidence type="ECO:0000256" key="1">
    <source>
        <dbReference type="ARBA" id="ARBA00004477"/>
    </source>
</evidence>
<evidence type="ECO:0000256" key="2">
    <source>
        <dbReference type="ARBA" id="ARBA00007661"/>
    </source>
</evidence>
<sequence>MQSSMVKWLLNSVAKQSSRNPIETIVFCLIIASFTYASLFRSLIESDFFKLQEIDFVQIISYPNTNEFVFLPKPDSISQASRIRLNQLFVKTQLDEPVNSILPHQSTIVSNNLGSLARLQKLVEQEIYVSDGTNKLYYNDDLCYKFPGDSSCFSLTSPILEINATSSFCHSSSFGSSTDMNCDDSAVILNYVLNADGPYLAYTDAWVDKISNLRVDKFTSTGTRSSVPAKKGSFAWFAFAISNLFFKVQELIQQADTIDILVIFTGYVLMTFTFASLFVNMQKIGSRLILGFEKPFALTKAVLTASSPLTPQIEESKSATIPFNVRDNVISGVTKEGPKIIRDYFIEIIVLFIGAASGVAGLQEFCFLAGFILLYDCMFLFTFYTATLTLKLELKRIRKAEKTIEKDELKSSPANLGRNILMTLHDNDGVSSAFQTAKTDVYDNPITIPILDAILSQHQSSPKASLPLIVDVASPIIFRTVQSDVTGSQATFLQAFYKIFDTILNYWSIYVQDSVLTTLFFIGLIFSIILNCYLLNTHNQTKTNEETSDVVTTPLTLNTHNQTKTNEETSDVVTTPFTLNTHNQTKINEKTSDVVTTPPTLNTTSHNNDSKIEPRPPKEIFDTPKPLESIDPTIMSDEDVLLSVINGKIPQYNLEKILKDNVRAVKIRRAFISHTSSTKTLKNSALPVEGYDYSKVMGVCCENVIGYIPIPVGVAGPLKIDGESFHIPMATTEGCLVASTSRGCKAINGGGGARTVVTQDMMARGPCVEFPNIIQAERAKNWLENDGNDIIKQAFNSTSRFARLKKLKVTVAGKLLFIRFSTSTGDAMGMNMISKGCEKSLEVINEHFPDMQIISISGNYCTDKKPAAINWIEGRGKSVVAEAIIPGDIVKKVLKTSVEALVKLNISKNLVGSAIAGSIGGFNAHAANIVTAMYIAAGQDPAQNVESSNCITLMEAVDNPVTNTKDLHITCTMPSIEVGTIGGGTTLGPQSAILEMLGVKGPHPTIPGENAKKLARIICASVMAGELSLCAALAAGHLVKSHMIHNRATVRHEKLQHKMCVIQKHLLQDLV</sequence>
<feature type="transmembrane region" description="Helical" evidence="9">
    <location>
        <begin position="368"/>
        <end position="390"/>
    </location>
</feature>
<dbReference type="InterPro" id="IPR002202">
    <property type="entry name" value="HMG_CoA_Rdtase"/>
</dbReference>
<keyword evidence="7 9" id="KW-0560">Oxidoreductase</keyword>
<dbReference type="Pfam" id="PF00368">
    <property type="entry name" value="HMG-CoA_red"/>
    <property type="match status" value="1"/>
</dbReference>
<dbReference type="InterPro" id="IPR009023">
    <property type="entry name" value="HMG_CoA_Rdtase_NAD(P)-bd_sf"/>
</dbReference>
<feature type="transmembrane region" description="Helical" evidence="9">
    <location>
        <begin position="258"/>
        <end position="279"/>
    </location>
</feature>
<feature type="domain" description="SSD" evidence="11">
    <location>
        <begin position="288"/>
        <end position="390"/>
    </location>
</feature>
<dbReference type="GO" id="GO:0004420">
    <property type="term" value="F:hydroxymethylglutaryl-CoA reductase (NADPH) activity"/>
    <property type="evidence" value="ECO:0007669"/>
    <property type="project" value="UniProtKB-EC"/>
</dbReference>
<feature type="region of interest" description="Disordered" evidence="10">
    <location>
        <begin position="594"/>
        <end position="625"/>
    </location>
</feature>
<evidence type="ECO:0000256" key="8">
    <source>
        <dbReference type="ARBA" id="ARBA00023136"/>
    </source>
</evidence>
<dbReference type="InterPro" id="IPR009029">
    <property type="entry name" value="HMG_CoA_Rdtase_sub-bd_dom_sf"/>
</dbReference>
<keyword evidence="3 9" id="KW-0812">Transmembrane</keyword>
<keyword evidence="4 9" id="KW-0256">Endoplasmic reticulum</keyword>
<evidence type="ECO:0000256" key="3">
    <source>
        <dbReference type="ARBA" id="ARBA00022692"/>
    </source>
</evidence>
<dbReference type="SUPFAM" id="SSF55035">
    <property type="entry name" value="NAD-binding domain of HMG-CoA reductase"/>
    <property type="match status" value="1"/>
</dbReference>
<dbReference type="InterPro" id="IPR025583">
    <property type="entry name" value="HMG-CoA_N_dom"/>
</dbReference>
<dbReference type="GO" id="GO:0005778">
    <property type="term" value="C:peroxisomal membrane"/>
    <property type="evidence" value="ECO:0007669"/>
    <property type="project" value="TreeGrafter"/>
</dbReference>
<dbReference type="InterPro" id="IPR004554">
    <property type="entry name" value="HMG_CoA_Rdtase_eu_arc"/>
</dbReference>
<comment type="caution">
    <text evidence="12">The sequence shown here is derived from an EMBL/GenBank/DDBJ whole genome shotgun (WGS) entry which is preliminary data.</text>
</comment>
<keyword evidence="5 9" id="KW-0521">NADP</keyword>
<evidence type="ECO:0000313" key="12">
    <source>
        <dbReference type="EMBL" id="CAG8624485.1"/>
    </source>
</evidence>
<dbReference type="PROSITE" id="PS50065">
    <property type="entry name" value="HMG_COA_REDUCTASE_4"/>
    <property type="match status" value="1"/>
</dbReference>
<accession>A0A9N9D420</accession>
<comment type="subcellular location">
    <subcellularLocation>
        <location evidence="1 9">Endoplasmic reticulum membrane</location>
        <topology evidence="1 9">Multi-pass membrane protein</topology>
    </subcellularLocation>
</comment>
<dbReference type="InterPro" id="IPR023076">
    <property type="entry name" value="HMG_CoA_Rdtase_CS"/>
</dbReference>
<evidence type="ECO:0000256" key="9">
    <source>
        <dbReference type="RuleBase" id="RU361219"/>
    </source>
</evidence>
<evidence type="ECO:0000256" key="7">
    <source>
        <dbReference type="ARBA" id="ARBA00023002"/>
    </source>
</evidence>
<dbReference type="PRINTS" id="PR00071">
    <property type="entry name" value="HMGCOARDTASE"/>
</dbReference>
<dbReference type="GO" id="GO:0015936">
    <property type="term" value="P:coenzyme A metabolic process"/>
    <property type="evidence" value="ECO:0007669"/>
    <property type="project" value="InterPro"/>
</dbReference>
<dbReference type="EMBL" id="CAJVPY010004634">
    <property type="protein sequence ID" value="CAG8624485.1"/>
    <property type="molecule type" value="Genomic_DNA"/>
</dbReference>
<evidence type="ECO:0000256" key="5">
    <source>
        <dbReference type="ARBA" id="ARBA00022857"/>
    </source>
</evidence>
<dbReference type="PANTHER" id="PTHR10572">
    <property type="entry name" value="3-HYDROXY-3-METHYLGLUTARYL-COENZYME A REDUCTASE"/>
    <property type="match status" value="1"/>
</dbReference>
<dbReference type="AlphaFoldDB" id="A0A9N9D420"/>
<dbReference type="PROSITE" id="PS00318">
    <property type="entry name" value="HMG_COA_REDUCTASE_2"/>
    <property type="match status" value="1"/>
</dbReference>
<evidence type="ECO:0000256" key="6">
    <source>
        <dbReference type="ARBA" id="ARBA00022989"/>
    </source>
</evidence>
<proteinExistence type="inferred from homology"/>
<dbReference type="GO" id="GO:0005789">
    <property type="term" value="C:endoplasmic reticulum membrane"/>
    <property type="evidence" value="ECO:0007669"/>
    <property type="project" value="UniProtKB-SubCell"/>
</dbReference>
<keyword evidence="13" id="KW-1185">Reference proteome</keyword>
<dbReference type="FunFam" id="3.90.770.10:FF:000001">
    <property type="entry name" value="3-hydroxy-3-methylglutaryl coenzyme A reductase"/>
    <property type="match status" value="1"/>
</dbReference>
<dbReference type="Pfam" id="PF13323">
    <property type="entry name" value="HPIH"/>
    <property type="match status" value="1"/>
</dbReference>
<dbReference type="Pfam" id="PF12349">
    <property type="entry name" value="Sterol-sensing"/>
    <property type="match status" value="1"/>
</dbReference>
<dbReference type="InterPro" id="IPR053958">
    <property type="entry name" value="HMGCR/SNAP/NPC1-like_SSD"/>
</dbReference>
<dbReference type="Gene3D" id="3.30.70.420">
    <property type="entry name" value="Hydroxymethylglutaryl-CoA reductase, class I/II, NAD/NADP-binding domain"/>
    <property type="match status" value="1"/>
</dbReference>
<feature type="transmembrane region" description="Helical" evidence="9">
    <location>
        <begin position="515"/>
        <end position="536"/>
    </location>
</feature>
<keyword evidence="8 9" id="KW-0472">Membrane</keyword>
<name>A0A9N9D420_9GLOM</name>
<gene>
    <name evidence="12" type="ORF">DERYTH_LOCUS8814</name>
</gene>
<feature type="compositionally biased region" description="Polar residues" evidence="10">
    <location>
        <begin position="594"/>
        <end position="607"/>
    </location>
</feature>
<dbReference type="InterPro" id="IPR000731">
    <property type="entry name" value="SSD"/>
</dbReference>
<dbReference type="Proteomes" id="UP000789405">
    <property type="component" value="Unassembled WGS sequence"/>
</dbReference>
<dbReference type="EC" id="1.1.1.34" evidence="9"/>
<evidence type="ECO:0000259" key="11">
    <source>
        <dbReference type="PROSITE" id="PS50156"/>
    </source>
</evidence>
<protein>
    <recommendedName>
        <fullName evidence="9">3-hydroxy-3-methylglutaryl coenzyme A reductase</fullName>
        <shortName evidence="9">HMG-CoA reductase</shortName>
        <ecNumber evidence="9">1.1.1.34</ecNumber>
    </recommendedName>
</protein>
<comment type="catalytic activity">
    <reaction evidence="9">
        <text>(R)-mevalonate + 2 NADP(+) + CoA = (3S)-3-hydroxy-3-methylglutaryl-CoA + 2 NADPH + 2 H(+)</text>
        <dbReference type="Rhea" id="RHEA:15989"/>
        <dbReference type="ChEBI" id="CHEBI:15378"/>
        <dbReference type="ChEBI" id="CHEBI:36464"/>
        <dbReference type="ChEBI" id="CHEBI:43074"/>
        <dbReference type="ChEBI" id="CHEBI:57287"/>
        <dbReference type="ChEBI" id="CHEBI:57783"/>
        <dbReference type="ChEBI" id="CHEBI:58349"/>
        <dbReference type="EC" id="1.1.1.34"/>
    </reaction>
</comment>
<dbReference type="CDD" id="cd00643">
    <property type="entry name" value="HMG-CoA_reductase_classI"/>
    <property type="match status" value="1"/>
</dbReference>
<dbReference type="GO" id="GO:0008299">
    <property type="term" value="P:isoprenoid biosynthetic process"/>
    <property type="evidence" value="ECO:0007669"/>
    <property type="project" value="InterPro"/>
</dbReference>
<evidence type="ECO:0000256" key="10">
    <source>
        <dbReference type="SAM" id="MobiDB-lite"/>
    </source>
</evidence>
<comment type="similarity">
    <text evidence="2 9">Belongs to the HMG-CoA reductase family.</text>
</comment>
<feature type="transmembrane region" description="Helical" evidence="9">
    <location>
        <begin position="20"/>
        <end position="40"/>
    </location>
</feature>
<dbReference type="Gene3D" id="1.10.3270.10">
    <property type="entry name" value="HMGR, N-terminal domain"/>
    <property type="match status" value="1"/>
</dbReference>